<dbReference type="InterPro" id="IPR044894">
    <property type="entry name" value="TubC_N_sf"/>
</dbReference>
<dbReference type="SUPFAM" id="SSF56801">
    <property type="entry name" value="Acetyl-CoA synthetase-like"/>
    <property type="match status" value="3"/>
</dbReference>
<evidence type="ECO:0000256" key="3">
    <source>
        <dbReference type="ARBA" id="ARBA00022553"/>
    </source>
</evidence>
<comment type="cofactor">
    <cofactor evidence="1">
        <name>pantetheine 4'-phosphate</name>
        <dbReference type="ChEBI" id="CHEBI:47942"/>
    </cofactor>
</comment>
<dbReference type="PANTHER" id="PTHR45527">
    <property type="entry name" value="NONRIBOSOMAL PEPTIDE SYNTHETASE"/>
    <property type="match status" value="1"/>
</dbReference>
<dbReference type="Pfam" id="PF00501">
    <property type="entry name" value="AMP-binding"/>
    <property type="match status" value="3"/>
</dbReference>
<dbReference type="RefSeq" id="WP_282718428.1">
    <property type="nucleotide sequence ID" value="NZ_JASCRZ010000007.1"/>
</dbReference>
<dbReference type="Gene3D" id="3.40.50.980">
    <property type="match status" value="4"/>
</dbReference>
<dbReference type="Pfam" id="PF00668">
    <property type="entry name" value="Condensation"/>
    <property type="match status" value="2"/>
</dbReference>
<reference evidence="5 6" key="1">
    <citation type="submission" date="2023-04" db="EMBL/GenBank/DDBJ databases">
        <title>Two novel species of Flavobacterium.</title>
        <authorList>
            <person name="Liu Q."/>
            <person name="Xin Y.-H."/>
        </authorList>
    </citation>
    <scope>NUCLEOTIDE SEQUENCE [LARGE SCALE GENOMIC DNA]</scope>
    <source>
        <strain evidence="5 6">LB1P51</strain>
    </source>
</reference>
<dbReference type="InterPro" id="IPR041464">
    <property type="entry name" value="TubC_N"/>
</dbReference>
<evidence type="ECO:0000313" key="6">
    <source>
        <dbReference type="Proteomes" id="UP001243403"/>
    </source>
</evidence>
<dbReference type="InterPro" id="IPR006162">
    <property type="entry name" value="Ppantetheine_attach_site"/>
</dbReference>
<dbReference type="PROSITE" id="PS00012">
    <property type="entry name" value="PHOSPHOPANTETHEINE"/>
    <property type="match status" value="1"/>
</dbReference>
<dbReference type="InterPro" id="IPR000873">
    <property type="entry name" value="AMP-dep_synth/lig_dom"/>
</dbReference>
<keyword evidence="6" id="KW-1185">Reference proteome</keyword>
<proteinExistence type="predicted"/>
<keyword evidence="2" id="KW-0596">Phosphopantetheine</keyword>
<feature type="domain" description="Carrier" evidence="4">
    <location>
        <begin position="2427"/>
        <end position="2502"/>
    </location>
</feature>
<dbReference type="InterPro" id="IPR011251">
    <property type="entry name" value="Luciferase-like_dom"/>
</dbReference>
<dbReference type="InterPro" id="IPR020845">
    <property type="entry name" value="AMP-binding_CS"/>
</dbReference>
<feature type="domain" description="Carrier" evidence="4">
    <location>
        <begin position="1029"/>
        <end position="1104"/>
    </location>
</feature>
<dbReference type="Gene3D" id="3.30.300.30">
    <property type="match status" value="2"/>
</dbReference>
<dbReference type="SUPFAM" id="SSF47336">
    <property type="entry name" value="ACP-like"/>
    <property type="match status" value="2"/>
</dbReference>
<dbReference type="NCBIfam" id="TIGR04020">
    <property type="entry name" value="seco_metab_LLM"/>
    <property type="match status" value="1"/>
</dbReference>
<dbReference type="InterPro" id="IPR036736">
    <property type="entry name" value="ACP-like_sf"/>
</dbReference>
<organism evidence="5 6">
    <name type="scientific">Flavobacterium algoritolerans</name>
    <dbReference type="NCBI Taxonomy" id="3041254"/>
    <lineage>
        <taxon>Bacteria</taxon>
        <taxon>Pseudomonadati</taxon>
        <taxon>Bacteroidota</taxon>
        <taxon>Flavobacteriia</taxon>
        <taxon>Flavobacteriales</taxon>
        <taxon>Flavobacteriaceae</taxon>
        <taxon>Flavobacterium</taxon>
    </lineage>
</organism>
<protein>
    <submittedName>
        <fullName evidence="5">Amino acid adenylation domain-containing protein</fullName>
    </submittedName>
</protein>
<dbReference type="InterPro" id="IPR024011">
    <property type="entry name" value="Biosynth_lucif-like_mOase_dom"/>
</dbReference>
<dbReference type="NCBIfam" id="TIGR01733">
    <property type="entry name" value="AA-adenyl-dom"/>
    <property type="match status" value="1"/>
</dbReference>
<dbReference type="PROSITE" id="PS50075">
    <property type="entry name" value="CARRIER"/>
    <property type="match status" value="2"/>
</dbReference>
<dbReference type="InterPro" id="IPR023213">
    <property type="entry name" value="CAT-like_dom_sf"/>
</dbReference>
<dbReference type="InterPro" id="IPR042099">
    <property type="entry name" value="ANL_N_sf"/>
</dbReference>
<dbReference type="EMBL" id="JASCRZ010000007">
    <property type="protein sequence ID" value="MDI5895994.1"/>
    <property type="molecule type" value="Genomic_DNA"/>
</dbReference>
<dbReference type="SMART" id="SM00823">
    <property type="entry name" value="PKS_PP"/>
    <property type="match status" value="1"/>
</dbReference>
<dbReference type="SUPFAM" id="SSF52777">
    <property type="entry name" value="CoA-dependent acyltransferases"/>
    <property type="match status" value="4"/>
</dbReference>
<dbReference type="Gene3D" id="3.20.20.30">
    <property type="entry name" value="Luciferase-like domain"/>
    <property type="match status" value="1"/>
</dbReference>
<evidence type="ECO:0000256" key="2">
    <source>
        <dbReference type="ARBA" id="ARBA00022450"/>
    </source>
</evidence>
<dbReference type="Gene3D" id="1.10.10.1830">
    <property type="entry name" value="Non-ribosomal peptide synthase, adenylation domain"/>
    <property type="match status" value="1"/>
</dbReference>
<dbReference type="InterPro" id="IPR045851">
    <property type="entry name" value="AMP-bd_C_sf"/>
</dbReference>
<evidence type="ECO:0000313" key="5">
    <source>
        <dbReference type="EMBL" id="MDI5895994.1"/>
    </source>
</evidence>
<dbReference type="InterPro" id="IPR010071">
    <property type="entry name" value="AA_adenyl_dom"/>
</dbReference>
<dbReference type="Pfam" id="PF00296">
    <property type="entry name" value="Bac_luciferase"/>
    <property type="match status" value="1"/>
</dbReference>
<dbReference type="Gene3D" id="2.30.38.10">
    <property type="entry name" value="Luciferase, Domain 3"/>
    <property type="match status" value="1"/>
</dbReference>
<keyword evidence="3" id="KW-0597">Phosphoprotein</keyword>
<dbReference type="InterPro" id="IPR036661">
    <property type="entry name" value="Luciferase-like_sf"/>
</dbReference>
<dbReference type="Gene3D" id="3.30.559.30">
    <property type="entry name" value="Nonribosomal peptide synthetase, condensation domain"/>
    <property type="match status" value="2"/>
</dbReference>
<dbReference type="Gene3D" id="3.40.50.12780">
    <property type="entry name" value="N-terminal domain of ligase-like"/>
    <property type="match status" value="1"/>
</dbReference>
<dbReference type="InterPro" id="IPR020806">
    <property type="entry name" value="PKS_PP-bd"/>
</dbReference>
<dbReference type="InterPro" id="IPR001242">
    <property type="entry name" value="Condensation_dom"/>
</dbReference>
<dbReference type="SUPFAM" id="SSF51679">
    <property type="entry name" value="Bacterial luciferase-like"/>
    <property type="match status" value="1"/>
</dbReference>
<dbReference type="CDD" id="cd05930">
    <property type="entry name" value="A_NRPS"/>
    <property type="match status" value="1"/>
</dbReference>
<comment type="caution">
    <text evidence="5">The sequence shown here is derived from an EMBL/GenBank/DDBJ whole genome shotgun (WGS) entry which is preliminary data.</text>
</comment>
<dbReference type="CDD" id="cd19531">
    <property type="entry name" value="LCL_NRPS-like"/>
    <property type="match status" value="2"/>
</dbReference>
<dbReference type="Pfam" id="PF13193">
    <property type="entry name" value="AMP-binding_C"/>
    <property type="match status" value="2"/>
</dbReference>
<dbReference type="PROSITE" id="PS00455">
    <property type="entry name" value="AMP_BINDING"/>
    <property type="match status" value="2"/>
</dbReference>
<evidence type="ECO:0000259" key="4">
    <source>
        <dbReference type="PROSITE" id="PS50075"/>
    </source>
</evidence>
<dbReference type="Pfam" id="PF00550">
    <property type="entry name" value="PP-binding"/>
    <property type="match status" value="2"/>
</dbReference>
<gene>
    <name evidence="5" type="ORF">QLS65_13945</name>
</gene>
<dbReference type="Gene3D" id="1.10.1200.10">
    <property type="entry name" value="ACP-like"/>
    <property type="match status" value="2"/>
</dbReference>
<dbReference type="Gene3D" id="3.30.559.10">
    <property type="entry name" value="Chloramphenicol acetyltransferase-like domain"/>
    <property type="match status" value="2"/>
</dbReference>
<dbReference type="Pfam" id="PF18563">
    <property type="entry name" value="TubC_N"/>
    <property type="match status" value="1"/>
</dbReference>
<sequence>MLSLLKKLNKLNVRLDLFNGKLDIQAPKGVMTDEILEEIKLYKNELIEFITLHKSKENKGMLIPQVTKRSGYVLSSSQRRLWLLSQFEGGNVAYNMPSVYELKGNLDIISFQNAFFSLIDRHESLRTLFKEDESGELSQIILNLEEIKFELQYEDFRDEKHSIERIKEIIKKEIEYPFDLSSDSLLRAKLVRTSNDTHIFIGVMHHIIGDGWSSEIMTNELFELYQAYVKGNSNPLPILKLQYKDYAAWQQDQLNNDSIKVHENYWLRQFQGEIPILDLPVFQTRPTIKTYAGKSIKKFYKKELLKDFNALCQAQGSTLFMGLLATVKVLLYRYTNQKDIVIGSPIAGREHEDLQNQIGFYVNTLALRTQFEGEDTFKELLVKVKEVVLGGYEHQIYPFDKLVEHLPLNRDMSHNPLFDVMVRLQSANLFSENLQKLPEVVVRELELEDEILSKFDLEFAFRETDRGLGLTLTFNTDIYSTDFVANILSHVEVLMDSIVSNIDDSISSLAYLKESERNQVLLEFNDTDIFYANDKNIIDLFYEQVERTPNNIAVVFEDVSLTYKELNEKTNQLASYLTEKHTIQPDDLIGIKLKRNEKLIIAILGVLKSGAAYVPIDINYPQERITYIEKDSNNKFVIDEKEFERFDKVQAKYSHYNCNACIKNSSLVYLIYTSGSTGIPKGIMMEHISMYNLIIFHNKQFPANSIQRVSQFTSISFDVSFQEIFSTLVSGATLYPVPEAVRADSAELSAFIKRNSIDTVFLPTSYFKILMDVKAFNTLITLNNIKNIIVAGEQLVLSNEAINILQKSDTKLHNHYGPAETHVVTTIVLQGSNLRTSPAIGFPISNTQILLLDDNLNPVAVGVTGKLYISGVALARGYLNQGELTSQKFIKNPFKSCQYMYDTGDLGRWLPDGNIEFLGRRDHQVKIRGYRIELGEIESAIADFSDSISQVIVLASDVNGEKSLVAYIVSSNIDKKELRVFLTGKLPEYMVPGFYIELDQLPLTPNGKIDRKLLPSVQGSDLILGDYTAPVTDTQRSLVAIWQEVLGIDTIGIRSNFFELGGHSLIISQVINRIHKQLGKSVSFREFFNHPSIEELSGILEDNHYETIPRANLSDSYPLTASQTRLWVLSQLEGGSLAYNMPGAVKVVGDIDSVQLEKSFRLLIQRHEILRTCFKTDSKGDLTQFIIAADQIDFRILEKDFSQINDSDGIISDYLEQKNREPFDLEQAPLVRASLLKIKNNEFIFFLSQHHIIGDGWSLELLISEVIKVYNSLIESGVAPLIELGIQYKDYALWINSKKDEQKYQVSEQYWLDQFSGELPVLELPSFKTRPLIQTYNGESLTHKYSEEFLNKLKDFSRSCEATLFMTLTAGINALLHRYTGQDDIIMGTPVAGREHPDLENQLGLYLNTLALRSQFKQGSSFTDLVLAQKQTLLGAYEHQNYPFDALIDKLNLKRDTSRSALFDVLVILQNQEQLNNINNEKLISVEVQDYDLKSRTSKFDLSFAFKEKDGLSLTIEYNTDIYDLYLVERVFSHFENLLTALLEQPEMAVSEADYLTAAEKTELLVSFNATDGVYPQDKTIIDLFEDQVIRTPDNIALIFEDTEITYRELNERSNQLGSYLRDHYGIKADDLVGIKLERSEWMLITILGVLKSGGAYVPIDPGYPQERISYIEKDSESKVVIDESVLETFFGIQSNYSQSNPLKINTANDLAYVIYTSGTTGNPKGVMIENKSVVNFLYGMSNSISVNDKEHLLAITSISFDISVLELFWTLTQGIVITLKSDNSHLSNFNHFLNSSQESFDFSFFYFSSQESSNTDKYKFLKESAVYADKNDFAAVWLPERHFHEFGGIFPNPSVLGAALSTITKKIEIRSGSIVLPLHDVVRVAEEWSVVDNLSNGRTALSIASGWHADDFVLQPENYLERQKIMYNQIEEFKTLWEGGSLKRVNGLKQDIDVKVFPRPINTEIDIYITSGGNSETFRSAGKIGANILTHLLGQEINVLASNIKIYKQALRENGYDDSKAKISLMLHTFIGDDLDKVKSISRGPFKSYLKSSLGLIQNLFKDFGKDAASINENDLEDLLELAFERYWQTAALLGTKESCKNILSRIYSAGVTEIACLLDFGIDDHQVIKGLDFLTELKNNYSKDRIVTNSKIGPITSMQITPSYLETLLEDDNSALFINSLKNIIVGGEKFSNELLTKLRLNSNAEFYNMYGPTETTIWSTFEKAQKDRLLNIGKPIQNTQIYILDSNRKICPIGVKGELFIGGEGLARGYYKEETLTHDKFLDFQFASIVDQKIYKTGDLARWLPDGTLEHLGRLDNQVKINGFRIELGEIESIISSYSFVNQVVVIAVYKENGIKNLAAYFIASKTIDPMELRDYVKRKLPHFMVPSYFTQLKEFPLTPNGKINRKSLPDMNKEIPVANDYLAPRNEIENKLIAIWQEVLGVEKIGLKDNFFDLGGNSLLMIKMLNNLNKSFQTNISLLEGYNLPNILAISEQINSNGNDNLVLDEESKIEELYSVMEESYNLLNFVNDEK</sequence>
<evidence type="ECO:0000256" key="1">
    <source>
        <dbReference type="ARBA" id="ARBA00001957"/>
    </source>
</evidence>
<dbReference type="NCBIfam" id="NF003417">
    <property type="entry name" value="PRK04813.1"/>
    <property type="match status" value="3"/>
</dbReference>
<dbReference type="InterPro" id="IPR009081">
    <property type="entry name" value="PP-bd_ACP"/>
</dbReference>
<accession>A0ABT6VCN0</accession>
<name>A0ABT6VCN0_9FLAO</name>
<dbReference type="InterPro" id="IPR025110">
    <property type="entry name" value="AMP-bd_C"/>
</dbReference>
<dbReference type="Proteomes" id="UP001243403">
    <property type="component" value="Unassembled WGS sequence"/>
</dbReference>
<dbReference type="PANTHER" id="PTHR45527:SF1">
    <property type="entry name" value="FATTY ACID SYNTHASE"/>
    <property type="match status" value="1"/>
</dbReference>